<evidence type="ECO:0000313" key="3">
    <source>
        <dbReference type="Proteomes" id="UP000019804"/>
    </source>
</evidence>
<dbReference type="STRING" id="1388766.A0A017SEA8"/>
<keyword evidence="3" id="KW-1185">Reference proteome</keyword>
<dbReference type="GeneID" id="63696943"/>
<dbReference type="Pfam" id="PF00106">
    <property type="entry name" value="adh_short"/>
    <property type="match status" value="1"/>
</dbReference>
<dbReference type="PANTHER" id="PTHR43157:SF67">
    <property type="entry name" value="DEHYDROGENASE_REDUCTASE FAMILY PROTEIN, PUTATIVE (AFU_ORTHOLOGUE AFUA_3G02580)-RELATED"/>
    <property type="match status" value="1"/>
</dbReference>
<evidence type="ECO:0000313" key="2">
    <source>
        <dbReference type="EMBL" id="EYE95302.1"/>
    </source>
</evidence>
<dbReference type="Gene3D" id="3.40.50.720">
    <property type="entry name" value="NAD(P)-binding Rossmann-like Domain"/>
    <property type="match status" value="1"/>
</dbReference>
<dbReference type="AlphaFoldDB" id="A0A017SEA8"/>
<dbReference type="PANTHER" id="PTHR43157">
    <property type="entry name" value="PHOSPHATIDYLINOSITOL-GLYCAN BIOSYNTHESIS CLASS F PROTEIN-RELATED"/>
    <property type="match status" value="1"/>
</dbReference>
<protein>
    <submittedName>
        <fullName evidence="2">NAD(P)-binding protein</fullName>
    </submittedName>
</protein>
<dbReference type="OrthoDB" id="542013at2759"/>
<dbReference type="InterPro" id="IPR002347">
    <property type="entry name" value="SDR_fam"/>
</dbReference>
<name>A0A017SEA8_ASPRC</name>
<dbReference type="PRINTS" id="PR00081">
    <property type="entry name" value="GDHRDH"/>
</dbReference>
<dbReference type="InterPro" id="IPR036291">
    <property type="entry name" value="NAD(P)-bd_dom_sf"/>
</dbReference>
<reference evidence="3" key="1">
    <citation type="journal article" date="2014" name="Nat. Commun.">
        <title>Genomic adaptations of the halophilic Dead Sea filamentous fungus Eurotium rubrum.</title>
        <authorList>
            <person name="Kis-Papo T."/>
            <person name="Weig A.R."/>
            <person name="Riley R."/>
            <person name="Persoh D."/>
            <person name="Salamov A."/>
            <person name="Sun H."/>
            <person name="Lipzen A."/>
            <person name="Wasser S.P."/>
            <person name="Rambold G."/>
            <person name="Grigoriev I.V."/>
            <person name="Nevo E."/>
        </authorList>
    </citation>
    <scope>NUCLEOTIDE SEQUENCE [LARGE SCALE GENOMIC DNA]</scope>
    <source>
        <strain evidence="3">CBS 135680</strain>
    </source>
</reference>
<dbReference type="SUPFAM" id="SSF51735">
    <property type="entry name" value="NAD(P)-binding Rossmann-fold domains"/>
    <property type="match status" value="1"/>
</dbReference>
<accession>A0A017SEA8</accession>
<dbReference type="Proteomes" id="UP000019804">
    <property type="component" value="Unassembled WGS sequence"/>
</dbReference>
<gene>
    <name evidence="2" type="ORF">EURHEDRAFT_412119</name>
</gene>
<dbReference type="HOGENOM" id="CLU_010194_44_4_1"/>
<dbReference type="EMBL" id="KK088422">
    <property type="protein sequence ID" value="EYE95302.1"/>
    <property type="molecule type" value="Genomic_DNA"/>
</dbReference>
<organism evidence="2 3">
    <name type="scientific">Aspergillus ruber (strain CBS 135680)</name>
    <dbReference type="NCBI Taxonomy" id="1388766"/>
    <lineage>
        <taxon>Eukaryota</taxon>
        <taxon>Fungi</taxon>
        <taxon>Dikarya</taxon>
        <taxon>Ascomycota</taxon>
        <taxon>Pezizomycotina</taxon>
        <taxon>Eurotiomycetes</taxon>
        <taxon>Eurotiomycetidae</taxon>
        <taxon>Eurotiales</taxon>
        <taxon>Aspergillaceae</taxon>
        <taxon>Aspergillus</taxon>
        <taxon>Aspergillus subgen. Aspergillus</taxon>
    </lineage>
</organism>
<evidence type="ECO:0000256" key="1">
    <source>
        <dbReference type="ARBA" id="ARBA00023002"/>
    </source>
</evidence>
<dbReference type="RefSeq" id="XP_040638990.1">
    <property type="nucleotide sequence ID" value="XM_040781819.1"/>
</dbReference>
<keyword evidence="1" id="KW-0560">Oxidoreductase</keyword>
<dbReference type="GO" id="GO:0016491">
    <property type="term" value="F:oxidoreductase activity"/>
    <property type="evidence" value="ECO:0007669"/>
    <property type="project" value="UniProtKB-KW"/>
</dbReference>
<proteinExistence type="predicted"/>
<sequence length="325" mass="34999">MDLLYNQLFETPAYPVATFTGQTIIVTGSNVGLGLEAARHFARLDAAKIILAVRNISAGQEAKQDIEESTGRSDVCEVWELDLASFESVKAFAARASTLPRLDVVVENAGIATTTFTKSEGHERTITVNVISTFLLALLLLPKLKETAKEIPSSTPHVSIVSSEVHSWVQLKEWKADLVFDTLSDEKTANMPERYPASKLLEILVARQIAPKLAGSGVILNMLNPGLCHSSLQRENMSNAFARVAIGIAMKIFARTTEVGSRTLVAAAAAGPETHGAYMTNGREGNAALSSFVKSEDGSKAQEKIWNELSEILEGIQPGVTAVFS</sequence>